<gene>
    <name evidence="1" type="ORF">HF325_004422</name>
</gene>
<protein>
    <submittedName>
        <fullName evidence="1">Uncharacterized protein</fullName>
    </submittedName>
</protein>
<dbReference type="Proteomes" id="UP000649328">
    <property type="component" value="Unassembled WGS sequence"/>
</dbReference>
<comment type="caution">
    <text evidence="1">The sequence shown here is derived from an EMBL/GenBank/DDBJ whole genome shotgun (WGS) entry which is preliminary data.</text>
</comment>
<accession>A0A8H7GNY5</accession>
<name>A0A8H7GNY5_9ASCO</name>
<evidence type="ECO:0000313" key="2">
    <source>
        <dbReference type="Proteomes" id="UP000649328"/>
    </source>
</evidence>
<proteinExistence type="predicted"/>
<dbReference type="AlphaFoldDB" id="A0A8H7GNY5"/>
<evidence type="ECO:0000313" key="1">
    <source>
        <dbReference type="EMBL" id="KAF8000633.1"/>
    </source>
</evidence>
<reference evidence="1" key="1">
    <citation type="submission" date="2020-10" db="EMBL/GenBank/DDBJ databases">
        <title>The Whole-Genome Sequence of Metschnikowia persimmonesis, a Novel Endophytic Yeast Species Isolated from Medicinal Plant Diospyros kaki Thumb.</title>
        <authorList>
            <person name="Rahmat E."/>
            <person name="Kang Y."/>
        </authorList>
    </citation>
    <scope>NUCLEOTIDE SEQUENCE</scope>
    <source>
        <strain evidence="1">KIOM G15050</strain>
    </source>
</reference>
<organism evidence="1 2">
    <name type="scientific">Metschnikowia pulcherrima</name>
    <dbReference type="NCBI Taxonomy" id="27326"/>
    <lineage>
        <taxon>Eukaryota</taxon>
        <taxon>Fungi</taxon>
        <taxon>Dikarya</taxon>
        <taxon>Ascomycota</taxon>
        <taxon>Saccharomycotina</taxon>
        <taxon>Pichiomycetes</taxon>
        <taxon>Metschnikowiaceae</taxon>
        <taxon>Metschnikowia</taxon>
    </lineage>
</organism>
<keyword evidence="2" id="KW-1185">Reference proteome</keyword>
<dbReference type="EMBL" id="JACBPP010000006">
    <property type="protein sequence ID" value="KAF8000633.1"/>
    <property type="molecule type" value="Genomic_DNA"/>
</dbReference>
<sequence length="67" mass="7101">MAQAYLTDMKFVVSSLAANKDLTIHSSVCHSYDNADGFLKTPSEVLTKSVCSSATGVSSSRGPEEDD</sequence>